<dbReference type="AlphaFoldDB" id="A0A430FCM3"/>
<name>A0A430FCM3_9BIFI</name>
<dbReference type="OrthoDB" id="3239259at2"/>
<evidence type="ECO:0000313" key="2">
    <source>
        <dbReference type="EMBL" id="RSX50587.1"/>
    </source>
</evidence>
<dbReference type="InterPro" id="IPR012338">
    <property type="entry name" value="Beta-lactam/transpept-like"/>
</dbReference>
<evidence type="ECO:0000313" key="3">
    <source>
        <dbReference type="Proteomes" id="UP000287470"/>
    </source>
</evidence>
<reference evidence="2 3" key="1">
    <citation type="submission" date="2018-09" db="EMBL/GenBank/DDBJ databases">
        <title>Characterization of the phylogenetic diversity of five novel species belonging to the genus Bifidobacterium.</title>
        <authorList>
            <person name="Lugli G.A."/>
            <person name="Duranti S."/>
            <person name="Milani C."/>
        </authorList>
    </citation>
    <scope>NUCLEOTIDE SEQUENCE [LARGE SCALE GENOMIC DNA]</scope>
    <source>
        <strain evidence="2 3">2033B</strain>
    </source>
</reference>
<dbReference type="RefSeq" id="WP_125969205.1">
    <property type="nucleotide sequence ID" value="NZ_QXGK01000035.1"/>
</dbReference>
<keyword evidence="3" id="KW-1185">Reference proteome</keyword>
<organism evidence="2 3">
    <name type="scientific">Bifidobacterium samirii</name>
    <dbReference type="NCBI Taxonomy" id="2306974"/>
    <lineage>
        <taxon>Bacteria</taxon>
        <taxon>Bacillati</taxon>
        <taxon>Actinomycetota</taxon>
        <taxon>Actinomycetes</taxon>
        <taxon>Bifidobacteriales</taxon>
        <taxon>Bifidobacteriaceae</taxon>
        <taxon>Bifidobacterium</taxon>
    </lineage>
</organism>
<sequence length="407" mass="40753">MSIHDHHQRIRETVRTVSDAAAQLARRRVTAVTALVLALACVAAATLTYGVVWPSFDDGASSAAAGAAEAPAASSADGSSTATAAAQSDDESAVADASAASPVDTSLAALDDLGGAAAVSTVGFDLPDESLAALQAELDTFASYGYGASVALVDVTTGAAISIDGGTARYSASAIKGPFVLSLAASGTIDADAAVAAATYEDDYVRQLVEATVTVSDNDAYATLFETYWSDAIEQWAAESSVTAPIAGAEYLDISAIDMARLWTMGYGYLFADDADAADESADGSSDAAVVASASDGAESGRAWLADAFSNTLNSSIHMALVGGDDGSDASAAADGAAAATSGTTVYTKAGWINGEGGLYALNDAGIVRSASGDYILAVMTDACGEYGLLTDLITLLDSIHAESMAA</sequence>
<dbReference type="Gene3D" id="3.40.710.10">
    <property type="entry name" value="DD-peptidase/beta-lactamase superfamily"/>
    <property type="match status" value="1"/>
</dbReference>
<evidence type="ECO:0000256" key="1">
    <source>
        <dbReference type="SAM" id="Phobius"/>
    </source>
</evidence>
<dbReference type="SUPFAM" id="SSF56601">
    <property type="entry name" value="beta-lactamase/transpeptidase-like"/>
    <property type="match status" value="1"/>
</dbReference>
<feature type="transmembrane region" description="Helical" evidence="1">
    <location>
        <begin position="32"/>
        <end position="53"/>
    </location>
</feature>
<accession>A0A430FCM3</accession>
<keyword evidence="1" id="KW-0812">Transmembrane</keyword>
<comment type="caution">
    <text evidence="2">The sequence shown here is derived from an EMBL/GenBank/DDBJ whole genome shotgun (WGS) entry which is preliminary data.</text>
</comment>
<keyword evidence="1" id="KW-1133">Transmembrane helix</keyword>
<proteinExistence type="predicted"/>
<gene>
    <name evidence="2" type="ORF">D2E24_1961</name>
</gene>
<keyword evidence="1" id="KW-0472">Membrane</keyword>
<dbReference type="Proteomes" id="UP000287470">
    <property type="component" value="Unassembled WGS sequence"/>
</dbReference>
<protein>
    <submittedName>
        <fullName evidence="2">Autolysin</fullName>
    </submittedName>
</protein>
<dbReference type="EMBL" id="QXGK01000035">
    <property type="protein sequence ID" value="RSX50587.1"/>
    <property type="molecule type" value="Genomic_DNA"/>
</dbReference>